<evidence type="ECO:0000313" key="2">
    <source>
        <dbReference type="Proteomes" id="UP000248899"/>
    </source>
</evidence>
<dbReference type="AlphaFoldDB" id="A0AAQ0FEI2"/>
<proteinExistence type="predicted"/>
<name>A0AAQ0FEI2_BURCE</name>
<dbReference type="RefSeq" id="WP_111939307.1">
    <property type="nucleotide sequence ID" value="NZ_QLUZ01000004.1"/>
</dbReference>
<comment type="caution">
    <text evidence="1">The sequence shown here is derived from an EMBL/GenBank/DDBJ whole genome shotgun (WGS) entry which is preliminary data.</text>
</comment>
<protein>
    <submittedName>
        <fullName evidence="1">Uncharacterized protein</fullName>
    </submittedName>
</protein>
<accession>A0AAQ0FEI2</accession>
<evidence type="ECO:0000313" key="1">
    <source>
        <dbReference type="EMBL" id="RAQ12826.1"/>
    </source>
</evidence>
<organism evidence="1 2">
    <name type="scientific">Burkholderia cepacia</name>
    <name type="common">Pseudomonas cepacia</name>
    <dbReference type="NCBI Taxonomy" id="292"/>
    <lineage>
        <taxon>Bacteria</taxon>
        <taxon>Pseudomonadati</taxon>
        <taxon>Pseudomonadota</taxon>
        <taxon>Betaproteobacteria</taxon>
        <taxon>Burkholderiales</taxon>
        <taxon>Burkholderiaceae</taxon>
        <taxon>Burkholderia</taxon>
        <taxon>Burkholderia cepacia complex</taxon>
    </lineage>
</organism>
<dbReference type="EMBL" id="QLUZ01000004">
    <property type="protein sequence ID" value="RAQ12826.1"/>
    <property type="molecule type" value="Genomic_DNA"/>
</dbReference>
<gene>
    <name evidence="1" type="ORF">DPR02_08845</name>
</gene>
<dbReference type="InterPro" id="IPR032871">
    <property type="entry name" value="AHH_dom_containing"/>
</dbReference>
<dbReference type="Pfam" id="PF14412">
    <property type="entry name" value="AHH"/>
    <property type="match status" value="1"/>
</dbReference>
<sequence length="107" mass="11863">MARGQGRTVSNRHVLIARVRERSRQQMEDLGIPLNGAKNGAWLPKDANSRLTGDLSTAHSGEGVHSDAYKQYVFDNLINAKTKPEFIAGLDDLKSDLKGEKTFPTKR</sequence>
<reference evidence="1 2" key="1">
    <citation type="submission" date="2018-06" db="EMBL/GenBank/DDBJ databases">
        <title>Towards the identification of Burkholderia cepacia strain which caused fatal septicemia.</title>
        <authorList>
            <person name="Bui L.A.T."/>
            <person name="Zakharova I.B."/>
            <person name="Shpak I.M."/>
            <person name="Teteryatnikova N."/>
            <person name="Ustinov D.V."/>
            <person name="Kuzyutina Y.A."/>
            <person name="Nguyen H.N."/>
            <person name="Antonov A.S."/>
            <person name="Avdyusheva E.F."/>
            <person name="Victorov D.V."/>
        </authorList>
    </citation>
    <scope>NUCLEOTIDE SEQUENCE [LARGE SCALE GENOMIC DNA]</scope>
    <source>
        <strain evidence="1 2">PT02</strain>
    </source>
</reference>
<dbReference type="Proteomes" id="UP000248899">
    <property type="component" value="Unassembled WGS sequence"/>
</dbReference>